<dbReference type="InterPro" id="IPR011990">
    <property type="entry name" value="TPR-like_helical_dom_sf"/>
</dbReference>
<dbReference type="Pfam" id="PF20703">
    <property type="entry name" value="nSTAND1"/>
    <property type="match status" value="1"/>
</dbReference>
<keyword evidence="4" id="KW-1133">Transmembrane helix</keyword>
<evidence type="ECO:0000313" key="7">
    <source>
        <dbReference type="Proteomes" id="UP000436006"/>
    </source>
</evidence>
<dbReference type="PANTHER" id="PTHR45641:SF19">
    <property type="entry name" value="NEPHROCYSTIN-3"/>
    <property type="match status" value="1"/>
</dbReference>
<evidence type="ECO:0000259" key="5">
    <source>
        <dbReference type="Pfam" id="PF20703"/>
    </source>
</evidence>
<evidence type="ECO:0000256" key="2">
    <source>
        <dbReference type="ARBA" id="ARBA00022803"/>
    </source>
</evidence>
<name>A0A7K1SK25_9BACT</name>
<evidence type="ECO:0000256" key="3">
    <source>
        <dbReference type="SAM" id="Coils"/>
    </source>
</evidence>
<gene>
    <name evidence="6" type="ORF">GO755_29255</name>
</gene>
<evidence type="ECO:0000313" key="6">
    <source>
        <dbReference type="EMBL" id="MVM34157.1"/>
    </source>
</evidence>
<feature type="domain" description="Novel STAND NTPase 1" evidence="5">
    <location>
        <begin position="11"/>
        <end position="411"/>
    </location>
</feature>
<feature type="transmembrane region" description="Helical" evidence="4">
    <location>
        <begin position="430"/>
        <end position="454"/>
    </location>
</feature>
<keyword evidence="1" id="KW-0677">Repeat</keyword>
<evidence type="ECO:0000256" key="1">
    <source>
        <dbReference type="ARBA" id="ARBA00022737"/>
    </source>
</evidence>
<dbReference type="InterPro" id="IPR049052">
    <property type="entry name" value="nSTAND1"/>
</dbReference>
<dbReference type="EMBL" id="WPIN01000014">
    <property type="protein sequence ID" value="MVM34157.1"/>
    <property type="molecule type" value="Genomic_DNA"/>
</dbReference>
<comment type="caution">
    <text evidence="6">The sequence shown here is derived from an EMBL/GenBank/DDBJ whole genome shotgun (WGS) entry which is preliminary data.</text>
</comment>
<keyword evidence="4" id="KW-0812">Transmembrane</keyword>
<keyword evidence="4" id="KW-0472">Membrane</keyword>
<dbReference type="Gene3D" id="3.40.50.300">
    <property type="entry name" value="P-loop containing nucleotide triphosphate hydrolases"/>
    <property type="match status" value="1"/>
</dbReference>
<dbReference type="AlphaFoldDB" id="A0A7K1SK25"/>
<dbReference type="SUPFAM" id="SSF48452">
    <property type="entry name" value="TPR-like"/>
    <property type="match status" value="1"/>
</dbReference>
<dbReference type="RefSeq" id="WP_157588971.1">
    <property type="nucleotide sequence ID" value="NZ_WPIN01000014.1"/>
</dbReference>
<dbReference type="SMART" id="SM00028">
    <property type="entry name" value="TPR"/>
    <property type="match status" value="4"/>
</dbReference>
<dbReference type="Proteomes" id="UP000436006">
    <property type="component" value="Unassembled WGS sequence"/>
</dbReference>
<dbReference type="Gene3D" id="1.25.40.10">
    <property type="entry name" value="Tetratricopeptide repeat domain"/>
    <property type="match status" value="2"/>
</dbReference>
<keyword evidence="2" id="KW-0802">TPR repeat</keyword>
<dbReference type="SUPFAM" id="SSF52540">
    <property type="entry name" value="P-loop containing nucleoside triphosphate hydrolases"/>
    <property type="match status" value="1"/>
</dbReference>
<dbReference type="InterPro" id="IPR027417">
    <property type="entry name" value="P-loop_NTPase"/>
</dbReference>
<dbReference type="PANTHER" id="PTHR45641">
    <property type="entry name" value="TETRATRICOPEPTIDE REPEAT PROTEIN (AFU_ORTHOLOGUE AFUA_6G03870)"/>
    <property type="match status" value="1"/>
</dbReference>
<sequence>MNDSSNFLYRYPGTRPFVQHDERLFFGRKNDARELFKLIYVQSIVVIYGKSGYGKSSLLNAEVGPNLSREGLPFFNIRFGNFNPDPNYKEHQVTPIQAVIQEIKHLQPLDSLTGLFHEEESLWYTVKQFQVSQFCNQLVLIFDQFEEFFSYPEEQQLIFSQQLSDLFNRISFRSLIESSDQYSVLSPTKKALVRTNPIVKIVFSIRSDSLELLNKLKDLHPGILRHCYKLDAIDEANAEAAIREPARLPKSEGYGNYPFEYEDKLLKAILEAIKHNGKIDAANLQIVCRYLEKNILPTKEINKEKNLKLLELDDLKYISGGLDGIFKDFYDRSLQELDSKKHVGLAQKIIENEFVKDGKRIPFLSTYLLSRFKSDGLNIGILNKLTEVVLLHKYRDNDNREFYELAHDTLIGPVAEAAQIRKERALKKRYYKAIAAFVALAIILGGTILFFLYVQGLTISIRALTLDRDNKQKELIYKQKLLYSAQLSFAKMQETYTLTKKELSNKKKQVDLLNIQLEERRRYLELIVGKIRKVQEELNLANKEAFFNQRALIYLEKGEPLEAKNAFQRLKQTTNQYWWVNYNIGSIYQQLGQYEQADENLHAALASIEGKDPENRIRRIITMNRIAQVYRNRYKIILDKNKYGDLVNQYEKLLNDLKTDTTTSDKKLYLASVQNDLADFYTSQGEYELAEPLYVSSLSNRRTTLQSKDSRIVDIIDKLAEVYLREQKYSDAIKKMNEKINILENAYGADNYLLASAYQDLAIGYLSFGTAKDSISLRNKANSLFTLSQTLFEKKIDSKISTVKQEKLQKLYTEIGRYSTAKRLYYKEINRMDSLKDSRIVNQYVRFADFYATLSMYDSTNILYKEAIRLKQKQLTNRNSTRKDTLEYQHILEKFADTLSKHRQGKSALVYYNRIDSFRVDYFGNNSPILTNNLKKIADLSESNKSEIIYNSIIRIWRPLIGTQDNKKKQPATNKWWTQRWAMSKPIVLDWYWDDPEAYIASLDKLASLYAKRNENAAALKLYDEAFLALLVFYTPGEVIDNPETNVKVNDRKQRPFAVYKPKYFPDISNFNEISLAVLDHYIYLLQTLGKDKQADQLRKSPLYLTLISVSKKNLLAKIL</sequence>
<dbReference type="InterPro" id="IPR019734">
    <property type="entry name" value="TPR_rpt"/>
</dbReference>
<keyword evidence="3" id="KW-0175">Coiled coil</keyword>
<evidence type="ECO:0000256" key="4">
    <source>
        <dbReference type="SAM" id="Phobius"/>
    </source>
</evidence>
<protein>
    <submittedName>
        <fullName evidence="6">Tetratricopeptide repeat protein</fullName>
    </submittedName>
</protein>
<organism evidence="6 7">
    <name type="scientific">Spirosoma arboris</name>
    <dbReference type="NCBI Taxonomy" id="2682092"/>
    <lineage>
        <taxon>Bacteria</taxon>
        <taxon>Pseudomonadati</taxon>
        <taxon>Bacteroidota</taxon>
        <taxon>Cytophagia</taxon>
        <taxon>Cytophagales</taxon>
        <taxon>Cytophagaceae</taxon>
        <taxon>Spirosoma</taxon>
    </lineage>
</organism>
<proteinExistence type="predicted"/>
<accession>A0A7K1SK25</accession>
<feature type="coiled-coil region" evidence="3">
    <location>
        <begin position="500"/>
        <end position="544"/>
    </location>
</feature>
<keyword evidence="7" id="KW-1185">Reference proteome</keyword>
<reference evidence="6 7" key="1">
    <citation type="submission" date="2019-12" db="EMBL/GenBank/DDBJ databases">
        <title>Spirosoma sp. HMF4905 genome sequencing and assembly.</title>
        <authorList>
            <person name="Kang H."/>
            <person name="Cha I."/>
            <person name="Kim H."/>
            <person name="Joh K."/>
        </authorList>
    </citation>
    <scope>NUCLEOTIDE SEQUENCE [LARGE SCALE GENOMIC DNA]</scope>
    <source>
        <strain evidence="6 7">HMF4905</strain>
    </source>
</reference>